<gene>
    <name evidence="9" type="ORF">BPSY_1250</name>
</gene>
<evidence type="ECO:0000256" key="8">
    <source>
        <dbReference type="SAM" id="Phobius"/>
    </source>
</evidence>
<evidence type="ECO:0000256" key="5">
    <source>
        <dbReference type="ARBA" id="ARBA00022989"/>
    </source>
</evidence>
<dbReference type="EMBL" id="JGZI01000009">
    <property type="protein sequence ID" value="KFI82399.1"/>
    <property type="molecule type" value="Genomic_DNA"/>
</dbReference>
<dbReference type="InterPro" id="IPR052923">
    <property type="entry name" value="UPF0718"/>
</dbReference>
<proteinExistence type="inferred from homology"/>
<comment type="similarity">
    <text evidence="2">Belongs to the UPF0718 family.</text>
</comment>
<dbReference type="STRING" id="218140.BPSY_1250"/>
<feature type="transmembrane region" description="Helical" evidence="8">
    <location>
        <begin position="305"/>
        <end position="325"/>
    </location>
</feature>
<name>A0A087CGJ9_9BIFI</name>
<keyword evidence="3" id="KW-1003">Cell membrane</keyword>
<feature type="transmembrane region" description="Helical" evidence="8">
    <location>
        <begin position="122"/>
        <end position="145"/>
    </location>
</feature>
<feature type="region of interest" description="Disordered" evidence="7">
    <location>
        <begin position="193"/>
        <end position="218"/>
    </location>
</feature>
<dbReference type="Proteomes" id="UP000029050">
    <property type="component" value="Unassembled WGS sequence"/>
</dbReference>
<keyword evidence="6 8" id="KW-0472">Membrane</keyword>
<protein>
    <submittedName>
        <fullName evidence="9">Permease</fullName>
    </submittedName>
</protein>
<comment type="subcellular location">
    <subcellularLocation>
        <location evidence="1">Cell membrane</location>
        <topology evidence="1">Multi-pass membrane protein</topology>
    </subcellularLocation>
</comment>
<evidence type="ECO:0000256" key="7">
    <source>
        <dbReference type="SAM" id="MobiDB-lite"/>
    </source>
</evidence>
<keyword evidence="4 8" id="KW-0812">Transmembrane</keyword>
<dbReference type="PANTHER" id="PTHR34184">
    <property type="entry name" value="UPF0718 PROTEIN YCGR"/>
    <property type="match status" value="1"/>
</dbReference>
<evidence type="ECO:0000313" key="9">
    <source>
        <dbReference type="EMBL" id="KFI82399.1"/>
    </source>
</evidence>
<dbReference type="GO" id="GO:0005886">
    <property type="term" value="C:plasma membrane"/>
    <property type="evidence" value="ECO:0007669"/>
    <property type="project" value="UniProtKB-SubCell"/>
</dbReference>
<dbReference type="AlphaFoldDB" id="A0A087CGJ9"/>
<organism evidence="9 10">
    <name type="scientific">Bifidobacterium psychraerophilum</name>
    <dbReference type="NCBI Taxonomy" id="218140"/>
    <lineage>
        <taxon>Bacteria</taxon>
        <taxon>Bacillati</taxon>
        <taxon>Actinomycetota</taxon>
        <taxon>Actinomycetes</taxon>
        <taxon>Bifidobacteriales</taxon>
        <taxon>Bifidobacteriaceae</taxon>
        <taxon>Bifidobacterium</taxon>
    </lineage>
</organism>
<evidence type="ECO:0000256" key="6">
    <source>
        <dbReference type="ARBA" id="ARBA00023136"/>
    </source>
</evidence>
<evidence type="ECO:0000256" key="3">
    <source>
        <dbReference type="ARBA" id="ARBA00022475"/>
    </source>
</evidence>
<feature type="transmembrane region" description="Helical" evidence="8">
    <location>
        <begin position="345"/>
        <end position="368"/>
    </location>
</feature>
<dbReference type="eggNOG" id="COG0701">
    <property type="taxonomic scope" value="Bacteria"/>
</dbReference>
<keyword evidence="10" id="KW-1185">Reference proteome</keyword>
<dbReference type="PANTHER" id="PTHR34184:SF4">
    <property type="entry name" value="UPF0718 PROTEIN YCGR"/>
    <property type="match status" value="1"/>
</dbReference>
<evidence type="ECO:0000256" key="4">
    <source>
        <dbReference type="ARBA" id="ARBA00022692"/>
    </source>
</evidence>
<reference evidence="9 10" key="1">
    <citation type="submission" date="2014-03" db="EMBL/GenBank/DDBJ databases">
        <title>Genomics of Bifidobacteria.</title>
        <authorList>
            <person name="Ventura M."/>
            <person name="Milani C."/>
            <person name="Lugli G.A."/>
        </authorList>
    </citation>
    <scope>NUCLEOTIDE SEQUENCE [LARGE SCALE GENOMIC DNA]</scope>
    <source>
        <strain evidence="9 10">LMG 21775</strain>
    </source>
</reference>
<feature type="transmembrane region" description="Helical" evidence="8">
    <location>
        <begin position="280"/>
        <end position="298"/>
    </location>
</feature>
<sequence>MTDVMRTRFQFGFQTFLLATVLAAGIIIASPLIDTSGFPMTGIITGVVGLLLQALPFLLVGILISSAVETFITPAFIERHFPKSTAAGMLVALFAGFCIPVCDCATVPVFSRLHRKGVPLPAAIVFLCAAPVINPIVIWSTIFAFPDRPLITVARVSFGIITALIVGVTFVIRPADRHLLREDLRTIDHAHAGGTRHSGIQQESAIAPGGDVDSSPQCASCTTVPETTRTAGWRTRLISYLNHTRNDLYTIMPYMLVGILVASCVRAFAGSSAPSWLQGYGTPIAIVAMMGLAFLSSLCSSSDAVIARSISALFPTPALLGFLIFGPIMDLKNVLMLRSMFTRRFVWRLGITVAITCFMLMVALALFLELIR</sequence>
<comment type="caution">
    <text evidence="9">The sequence shown here is derived from an EMBL/GenBank/DDBJ whole genome shotgun (WGS) entry which is preliminary data.</text>
</comment>
<feature type="transmembrane region" description="Helical" evidence="8">
    <location>
        <begin position="248"/>
        <end position="268"/>
    </location>
</feature>
<evidence type="ECO:0000313" key="10">
    <source>
        <dbReference type="Proteomes" id="UP000029050"/>
    </source>
</evidence>
<accession>A0A087CGJ9</accession>
<dbReference type="InterPro" id="IPR005524">
    <property type="entry name" value="DUF318"/>
</dbReference>
<evidence type="ECO:0000256" key="2">
    <source>
        <dbReference type="ARBA" id="ARBA00006386"/>
    </source>
</evidence>
<feature type="transmembrane region" description="Helical" evidence="8">
    <location>
        <begin position="12"/>
        <end position="33"/>
    </location>
</feature>
<evidence type="ECO:0000256" key="1">
    <source>
        <dbReference type="ARBA" id="ARBA00004651"/>
    </source>
</evidence>
<dbReference type="Pfam" id="PF03773">
    <property type="entry name" value="ArsP_1"/>
    <property type="match status" value="1"/>
</dbReference>
<feature type="transmembrane region" description="Helical" evidence="8">
    <location>
        <begin position="86"/>
        <end position="110"/>
    </location>
</feature>
<keyword evidence="5 8" id="KW-1133">Transmembrane helix</keyword>
<feature type="transmembrane region" description="Helical" evidence="8">
    <location>
        <begin position="40"/>
        <end position="66"/>
    </location>
</feature>
<feature type="transmembrane region" description="Helical" evidence="8">
    <location>
        <begin position="151"/>
        <end position="172"/>
    </location>
</feature>